<comment type="caution">
    <text evidence="1">The sequence shown here is derived from an EMBL/GenBank/DDBJ whole genome shotgun (WGS) entry which is preliminary data.</text>
</comment>
<dbReference type="RefSeq" id="WP_193871783.1">
    <property type="nucleotide sequence ID" value="NZ_JADEWU010000100.1"/>
</dbReference>
<gene>
    <name evidence="1" type="ORF">IQ236_24960</name>
</gene>
<organism evidence="1 2">
    <name type="scientific">Planktothrix mougeotii LEGE 06226</name>
    <dbReference type="NCBI Taxonomy" id="1828728"/>
    <lineage>
        <taxon>Bacteria</taxon>
        <taxon>Bacillati</taxon>
        <taxon>Cyanobacteriota</taxon>
        <taxon>Cyanophyceae</taxon>
        <taxon>Oscillatoriophycideae</taxon>
        <taxon>Oscillatoriales</taxon>
        <taxon>Microcoleaceae</taxon>
        <taxon>Planktothrix</taxon>
    </lineage>
</organism>
<sequence>MIPSLEVREFAEKINQLSLEDKQWLLQKLSQQLNSQDLEIEKLNPQKQAREIISETLLEVLSMSDNCYDKVWEKFDAVCTKIYQ</sequence>
<keyword evidence="2" id="KW-1185">Reference proteome</keyword>
<dbReference type="EMBL" id="JADEWU010000100">
    <property type="protein sequence ID" value="MBE9146449.1"/>
    <property type="molecule type" value="Genomic_DNA"/>
</dbReference>
<evidence type="ECO:0000313" key="2">
    <source>
        <dbReference type="Proteomes" id="UP000640725"/>
    </source>
</evidence>
<proteinExistence type="predicted"/>
<reference evidence="1 2" key="1">
    <citation type="submission" date="2020-10" db="EMBL/GenBank/DDBJ databases">
        <authorList>
            <person name="Castelo-Branco R."/>
            <person name="Eusebio N."/>
            <person name="Adriana R."/>
            <person name="Vieira A."/>
            <person name="Brugerolle De Fraissinette N."/>
            <person name="Rezende De Castro R."/>
            <person name="Schneider M.P."/>
            <person name="Vasconcelos V."/>
            <person name="Leao P.N."/>
        </authorList>
    </citation>
    <scope>NUCLEOTIDE SEQUENCE [LARGE SCALE GENOMIC DNA]</scope>
    <source>
        <strain evidence="1 2">LEGE 06226</strain>
    </source>
</reference>
<name>A0ABR9UJY2_9CYAN</name>
<protein>
    <submittedName>
        <fullName evidence="1">Uncharacterized protein</fullName>
    </submittedName>
</protein>
<dbReference type="Proteomes" id="UP000640725">
    <property type="component" value="Unassembled WGS sequence"/>
</dbReference>
<evidence type="ECO:0000313" key="1">
    <source>
        <dbReference type="EMBL" id="MBE9146449.1"/>
    </source>
</evidence>
<accession>A0ABR9UJY2</accession>